<evidence type="ECO:0000313" key="3">
    <source>
        <dbReference type="Proteomes" id="UP000028701"/>
    </source>
</evidence>
<dbReference type="AlphaFoldDB" id="A0A081CXJ5"/>
<dbReference type="Proteomes" id="UP000028701">
    <property type="component" value="Unassembled WGS sequence"/>
</dbReference>
<comment type="caution">
    <text evidence="2">The sequence shown here is derived from an EMBL/GenBank/DDBJ whole genome shotgun (WGS) entry which is preliminary data.</text>
</comment>
<organism evidence="2 3">
    <name type="scientific">Agrobacterium rubi TR3 = NBRC 13261</name>
    <dbReference type="NCBI Taxonomy" id="1368415"/>
    <lineage>
        <taxon>Bacteria</taxon>
        <taxon>Pseudomonadati</taxon>
        <taxon>Pseudomonadota</taxon>
        <taxon>Alphaproteobacteria</taxon>
        <taxon>Hyphomicrobiales</taxon>
        <taxon>Rhizobiaceae</taxon>
        <taxon>Rhizobium/Agrobacterium group</taxon>
        <taxon>Agrobacterium</taxon>
    </lineage>
</organism>
<evidence type="ECO:0000313" key="2">
    <source>
        <dbReference type="EMBL" id="GAK71391.1"/>
    </source>
</evidence>
<reference evidence="2 3" key="1">
    <citation type="submission" date="2014-08" db="EMBL/GenBank/DDBJ databases">
        <title>Whole genome shotgun sequence of Rhizobium rubi NBRC 13261.</title>
        <authorList>
            <person name="Katano-Makiyama Y."/>
            <person name="Hosoyama A."/>
            <person name="Hashimoto M."/>
            <person name="Hosoyama Y."/>
            <person name="Noguchi M."/>
            <person name="Tsuchikane K."/>
            <person name="Uohara A."/>
            <person name="Ohji S."/>
            <person name="Ichikawa N."/>
            <person name="Kimura A."/>
            <person name="Yamazoe A."/>
            <person name="Fujita N."/>
        </authorList>
    </citation>
    <scope>NUCLEOTIDE SEQUENCE [LARGE SCALE GENOMIC DNA]</scope>
    <source>
        <strain evidence="2 3">NBRC 13261</strain>
    </source>
</reference>
<keyword evidence="1" id="KW-1133">Transmembrane helix</keyword>
<proteinExistence type="predicted"/>
<name>A0A081CXJ5_9HYPH</name>
<dbReference type="Gene3D" id="3.30.160.150">
    <property type="entry name" value="Lipoprotein like domain"/>
    <property type="match status" value="1"/>
</dbReference>
<dbReference type="EMBL" id="BBJU01000016">
    <property type="protein sequence ID" value="GAK71391.1"/>
    <property type="molecule type" value="Genomic_DNA"/>
</dbReference>
<dbReference type="eggNOG" id="COG5468">
    <property type="taxonomic scope" value="Bacteria"/>
</dbReference>
<gene>
    <name evidence="2" type="ORF">RRU01S_16_01540</name>
</gene>
<sequence>MLSDAYSKWGRIAAAISVVLFAGILSGCQVRPLYGEASGTRQKLESVSFASAGDRITQEVRNHLVFLAYGGAGAPTTKDYMVKLTVTSSATSTEVTDDTSLSIGRNNYDGPYPGRVSMTGKYVITRVSDGQVMRAATRTVTSMLDLPQQEFAKIRAIRDGENRAARELAEIIGTDIAATLSR</sequence>
<feature type="transmembrane region" description="Helical" evidence="1">
    <location>
        <begin position="12"/>
        <end position="34"/>
    </location>
</feature>
<keyword evidence="1" id="KW-0472">Membrane</keyword>
<protein>
    <recommendedName>
        <fullName evidence="4">LPS-assembly lipoprotein</fullName>
    </recommendedName>
</protein>
<keyword evidence="1" id="KW-0812">Transmembrane</keyword>
<evidence type="ECO:0008006" key="4">
    <source>
        <dbReference type="Google" id="ProtNLM"/>
    </source>
</evidence>
<evidence type="ECO:0000256" key="1">
    <source>
        <dbReference type="SAM" id="Phobius"/>
    </source>
</evidence>
<accession>A0A081CXJ5</accession>